<dbReference type="Gene3D" id="1.20.5.4130">
    <property type="match status" value="1"/>
</dbReference>
<evidence type="ECO:0000256" key="5">
    <source>
        <dbReference type="ARBA" id="ARBA00022821"/>
    </source>
</evidence>
<keyword evidence="4" id="KW-0547">Nucleotide-binding</keyword>
<accession>A0A3L6PJI1</accession>
<evidence type="ECO:0000256" key="4">
    <source>
        <dbReference type="ARBA" id="ARBA00022741"/>
    </source>
</evidence>
<gene>
    <name evidence="7" type="ORF">C2845_PM10G10870</name>
</gene>
<dbReference type="EMBL" id="PQIB02000018">
    <property type="protein sequence ID" value="RLM56155.1"/>
    <property type="molecule type" value="Genomic_DNA"/>
</dbReference>
<keyword evidence="3" id="KW-0677">Repeat</keyword>
<evidence type="ECO:0000256" key="1">
    <source>
        <dbReference type="ARBA" id="ARBA00008894"/>
    </source>
</evidence>
<dbReference type="GO" id="GO:0006952">
    <property type="term" value="P:defense response"/>
    <property type="evidence" value="ECO:0007669"/>
    <property type="project" value="UniProtKB-KW"/>
</dbReference>
<protein>
    <recommendedName>
        <fullName evidence="6">Disease resistance N-terminal domain-containing protein</fullName>
    </recommendedName>
</protein>
<evidence type="ECO:0000313" key="8">
    <source>
        <dbReference type="Proteomes" id="UP000275267"/>
    </source>
</evidence>
<evidence type="ECO:0000259" key="6">
    <source>
        <dbReference type="Pfam" id="PF18052"/>
    </source>
</evidence>
<comment type="similarity">
    <text evidence="1">Belongs to the disease resistance NB-LRR family.</text>
</comment>
<dbReference type="Proteomes" id="UP000275267">
    <property type="component" value="Unassembled WGS sequence"/>
</dbReference>
<dbReference type="Pfam" id="PF18052">
    <property type="entry name" value="Rx_N"/>
    <property type="match status" value="1"/>
</dbReference>
<feature type="domain" description="Disease resistance N-terminal" evidence="6">
    <location>
        <begin position="2"/>
        <end position="42"/>
    </location>
</feature>
<proteinExistence type="inferred from homology"/>
<sequence>MKKKDLLLKVWAEQVRSLSYDIEDRLDEFMVHVGSRSLSQQLTKLKYRHRIAVQIRNLKARIETAGTHATT</sequence>
<keyword evidence="5" id="KW-0611">Plant defense</keyword>
<dbReference type="OrthoDB" id="693806at2759"/>
<dbReference type="GO" id="GO:0000166">
    <property type="term" value="F:nucleotide binding"/>
    <property type="evidence" value="ECO:0007669"/>
    <property type="project" value="UniProtKB-KW"/>
</dbReference>
<comment type="caution">
    <text evidence="7">The sequence shown here is derived from an EMBL/GenBank/DDBJ whole genome shotgun (WGS) entry which is preliminary data.</text>
</comment>
<dbReference type="PANTHER" id="PTHR19338:SF32">
    <property type="entry name" value="OS06G0287500 PROTEIN"/>
    <property type="match status" value="1"/>
</dbReference>
<dbReference type="STRING" id="4540.A0A3L6PJI1"/>
<evidence type="ECO:0000256" key="2">
    <source>
        <dbReference type="ARBA" id="ARBA00022614"/>
    </source>
</evidence>
<reference evidence="8" key="1">
    <citation type="journal article" date="2019" name="Nat. Commun.">
        <title>The genome of broomcorn millet.</title>
        <authorList>
            <person name="Zou C."/>
            <person name="Miki D."/>
            <person name="Li D."/>
            <person name="Tang Q."/>
            <person name="Xiao L."/>
            <person name="Rajput S."/>
            <person name="Deng P."/>
            <person name="Jia W."/>
            <person name="Huang R."/>
            <person name="Zhang M."/>
            <person name="Sun Y."/>
            <person name="Hu J."/>
            <person name="Fu X."/>
            <person name="Schnable P.S."/>
            <person name="Li F."/>
            <person name="Zhang H."/>
            <person name="Feng B."/>
            <person name="Zhu X."/>
            <person name="Liu R."/>
            <person name="Schnable J.C."/>
            <person name="Zhu J.-K."/>
            <person name="Zhang H."/>
        </authorList>
    </citation>
    <scope>NUCLEOTIDE SEQUENCE [LARGE SCALE GENOMIC DNA]</scope>
</reference>
<dbReference type="AlphaFoldDB" id="A0A3L6PJI1"/>
<dbReference type="PANTHER" id="PTHR19338">
    <property type="entry name" value="TRANSLOCASE OF INNER MITOCHONDRIAL MEMBRANE 13 HOMOLOG"/>
    <property type="match status" value="1"/>
</dbReference>
<evidence type="ECO:0000313" key="7">
    <source>
        <dbReference type="EMBL" id="RLM56155.1"/>
    </source>
</evidence>
<organism evidence="7 8">
    <name type="scientific">Panicum miliaceum</name>
    <name type="common">Proso millet</name>
    <name type="synonym">Broomcorn millet</name>
    <dbReference type="NCBI Taxonomy" id="4540"/>
    <lineage>
        <taxon>Eukaryota</taxon>
        <taxon>Viridiplantae</taxon>
        <taxon>Streptophyta</taxon>
        <taxon>Embryophyta</taxon>
        <taxon>Tracheophyta</taxon>
        <taxon>Spermatophyta</taxon>
        <taxon>Magnoliopsida</taxon>
        <taxon>Liliopsida</taxon>
        <taxon>Poales</taxon>
        <taxon>Poaceae</taxon>
        <taxon>PACMAD clade</taxon>
        <taxon>Panicoideae</taxon>
        <taxon>Panicodae</taxon>
        <taxon>Paniceae</taxon>
        <taxon>Panicinae</taxon>
        <taxon>Panicum</taxon>
        <taxon>Panicum sect. Panicum</taxon>
    </lineage>
</organism>
<dbReference type="InterPro" id="IPR041118">
    <property type="entry name" value="Rx_N"/>
</dbReference>
<keyword evidence="8" id="KW-1185">Reference proteome</keyword>
<keyword evidence="2" id="KW-0433">Leucine-rich repeat</keyword>
<name>A0A3L6PJI1_PANMI</name>
<evidence type="ECO:0000256" key="3">
    <source>
        <dbReference type="ARBA" id="ARBA00022737"/>
    </source>
</evidence>